<proteinExistence type="predicted"/>
<evidence type="ECO:0000313" key="3">
    <source>
        <dbReference type="Proteomes" id="UP000293638"/>
    </source>
</evidence>
<comment type="caution">
    <text evidence="2">The sequence shown here is derived from an EMBL/GenBank/DDBJ whole genome shotgun (WGS) entry which is preliminary data.</text>
</comment>
<dbReference type="PANTHER" id="PTHR43179:SF7">
    <property type="entry name" value="RHAMNOSYLTRANSFERASE WBBL"/>
    <property type="match status" value="1"/>
</dbReference>
<feature type="domain" description="Glycosyltransferase 2-like" evidence="1">
    <location>
        <begin position="11"/>
        <end position="138"/>
    </location>
</feature>
<sequence length="294" mass="32668">MPGSRTTIEALVVAYNSVDDIEDCLRSLLDSAPQDSDIDFSVAVLENGSPRSCAEVVRTKFPEVRLLEIERNRLFGGGMNLLVDTSRADYVLIMNPDTVTPKDICTPLLEALREDPAAIVAGPKLVYPDGTLQQSVTRFPGVDFEIGLLLQNTRLGSLVRPVWDPRKAVARVRQDLTGITGTTVVESLWATVWLMKRADALAYGPFNPAFPMYDEDLDFCLRARKDGRHALYVPAVEVVHIGGASSTSEQKRQMMRRARRTLHRHHSNRVAALAYEAVDSGLERLRQLKARRAG</sequence>
<dbReference type="EMBL" id="SGXD01000003">
    <property type="protein sequence ID" value="RZS87366.1"/>
    <property type="molecule type" value="Genomic_DNA"/>
</dbReference>
<dbReference type="SUPFAM" id="SSF53448">
    <property type="entry name" value="Nucleotide-diphospho-sugar transferases"/>
    <property type="match status" value="1"/>
</dbReference>
<dbReference type="InterPro" id="IPR029044">
    <property type="entry name" value="Nucleotide-diphossugar_trans"/>
</dbReference>
<evidence type="ECO:0000313" key="2">
    <source>
        <dbReference type="EMBL" id="RZS87366.1"/>
    </source>
</evidence>
<organism evidence="2 3">
    <name type="scientific">Motilibacter rhizosphaerae</name>
    <dbReference type="NCBI Taxonomy" id="598652"/>
    <lineage>
        <taxon>Bacteria</taxon>
        <taxon>Bacillati</taxon>
        <taxon>Actinomycetota</taxon>
        <taxon>Actinomycetes</taxon>
        <taxon>Motilibacterales</taxon>
        <taxon>Motilibacteraceae</taxon>
        <taxon>Motilibacter</taxon>
    </lineage>
</organism>
<dbReference type="PANTHER" id="PTHR43179">
    <property type="entry name" value="RHAMNOSYLTRANSFERASE WBBL"/>
    <property type="match status" value="1"/>
</dbReference>
<dbReference type="Gene3D" id="3.90.550.10">
    <property type="entry name" value="Spore Coat Polysaccharide Biosynthesis Protein SpsA, Chain A"/>
    <property type="match status" value="1"/>
</dbReference>
<reference evidence="2 3" key="1">
    <citation type="submission" date="2019-02" db="EMBL/GenBank/DDBJ databases">
        <title>Genomic Encyclopedia of Type Strains, Phase IV (KMG-IV): sequencing the most valuable type-strain genomes for metagenomic binning, comparative biology and taxonomic classification.</title>
        <authorList>
            <person name="Goeker M."/>
        </authorList>
    </citation>
    <scope>NUCLEOTIDE SEQUENCE [LARGE SCALE GENOMIC DNA]</scope>
    <source>
        <strain evidence="2 3">DSM 45622</strain>
    </source>
</reference>
<dbReference type="Proteomes" id="UP000293638">
    <property type="component" value="Unassembled WGS sequence"/>
</dbReference>
<protein>
    <recommendedName>
        <fullName evidence="1">Glycosyltransferase 2-like domain-containing protein</fullName>
    </recommendedName>
</protein>
<dbReference type="Pfam" id="PF00535">
    <property type="entry name" value="Glycos_transf_2"/>
    <property type="match status" value="1"/>
</dbReference>
<evidence type="ECO:0000259" key="1">
    <source>
        <dbReference type="Pfam" id="PF00535"/>
    </source>
</evidence>
<dbReference type="RefSeq" id="WP_165400297.1">
    <property type="nucleotide sequence ID" value="NZ_SGXD01000003.1"/>
</dbReference>
<gene>
    <name evidence="2" type="ORF">EV189_2794</name>
</gene>
<accession>A0A4Q7NQR8</accession>
<dbReference type="AlphaFoldDB" id="A0A4Q7NQR8"/>
<dbReference type="InterPro" id="IPR001173">
    <property type="entry name" value="Glyco_trans_2-like"/>
</dbReference>
<keyword evidence="3" id="KW-1185">Reference proteome</keyword>
<name>A0A4Q7NQR8_9ACTN</name>